<dbReference type="AlphaFoldDB" id="A0A2V5L5L4"/>
<keyword evidence="1" id="KW-0472">Membrane</keyword>
<proteinExistence type="predicted"/>
<comment type="caution">
    <text evidence="2">The sequence shown here is derived from an EMBL/GenBank/DDBJ whole genome shotgun (WGS) entry which is preliminary data.</text>
</comment>
<feature type="transmembrane region" description="Helical" evidence="1">
    <location>
        <begin position="186"/>
        <end position="208"/>
    </location>
</feature>
<sequence>MSSSRKTSLVAGALYLLTFVSIPTLALYRPVAETNFITGAGPDAPIIIGGILEIIVALAGIGTAVALFPVIKRQNEGLALGVVAARVFEAAAMFAGVVCLLALVTLRQAGGGAGSLATGQALVSMHNWFFMAQNLMPAANALMLGTLMYKSRLVPRALPIMGFIGAPLLIVSTFATILGVNDQISAWSGLSALPVAAWEFSLGAWLAFKGFKPSPITAEMDSARGAGRGASA</sequence>
<evidence type="ECO:0000313" key="2">
    <source>
        <dbReference type="EMBL" id="PYI66488.1"/>
    </source>
</evidence>
<keyword evidence="1" id="KW-0812">Transmembrane</keyword>
<name>A0A2V5L5L4_9MICC</name>
<feature type="transmembrane region" description="Helical" evidence="1">
    <location>
        <begin position="83"/>
        <end position="106"/>
    </location>
</feature>
<feature type="transmembrane region" description="Helical" evidence="1">
    <location>
        <begin position="46"/>
        <end position="71"/>
    </location>
</feature>
<evidence type="ECO:0000256" key="1">
    <source>
        <dbReference type="SAM" id="Phobius"/>
    </source>
</evidence>
<dbReference type="OrthoDB" id="1176146at2"/>
<dbReference type="InterPro" id="IPR025495">
    <property type="entry name" value="DUF4386"/>
</dbReference>
<evidence type="ECO:0000313" key="3">
    <source>
        <dbReference type="Proteomes" id="UP000247832"/>
    </source>
</evidence>
<feature type="transmembrane region" description="Helical" evidence="1">
    <location>
        <begin position="7"/>
        <end position="26"/>
    </location>
</feature>
<dbReference type="EMBL" id="QJVD01000015">
    <property type="protein sequence ID" value="PYI66488.1"/>
    <property type="molecule type" value="Genomic_DNA"/>
</dbReference>
<organism evidence="2 3">
    <name type="scientific">Arthrobacter livingstonensis</name>
    <dbReference type="NCBI Taxonomy" id="670078"/>
    <lineage>
        <taxon>Bacteria</taxon>
        <taxon>Bacillati</taxon>
        <taxon>Actinomycetota</taxon>
        <taxon>Actinomycetes</taxon>
        <taxon>Micrococcales</taxon>
        <taxon>Micrococcaceae</taxon>
        <taxon>Arthrobacter</taxon>
    </lineage>
</organism>
<protein>
    <submittedName>
        <fullName evidence="2">DUF4386 domain-containing protein</fullName>
    </submittedName>
</protein>
<feature type="transmembrane region" description="Helical" evidence="1">
    <location>
        <begin position="126"/>
        <end position="148"/>
    </location>
</feature>
<dbReference type="Pfam" id="PF14329">
    <property type="entry name" value="DUF4386"/>
    <property type="match status" value="1"/>
</dbReference>
<keyword evidence="1" id="KW-1133">Transmembrane helix</keyword>
<feature type="transmembrane region" description="Helical" evidence="1">
    <location>
        <begin position="160"/>
        <end position="180"/>
    </location>
</feature>
<gene>
    <name evidence="2" type="ORF">CVV68_13970</name>
</gene>
<dbReference type="Proteomes" id="UP000247832">
    <property type="component" value="Unassembled WGS sequence"/>
</dbReference>
<accession>A0A2V5L5L4</accession>
<keyword evidence="3" id="KW-1185">Reference proteome</keyword>
<reference evidence="2 3" key="1">
    <citation type="submission" date="2018-05" db="EMBL/GenBank/DDBJ databases">
        <title>Genetic diversity of glacier-inhabiting Cryobacterium bacteria in China and description of Cryobacterium mengkeensis sp. nov. and Arthrobacter glacialis sp. nov.</title>
        <authorList>
            <person name="Liu Q."/>
            <person name="Xin Y.-H."/>
        </authorList>
    </citation>
    <scope>NUCLEOTIDE SEQUENCE [LARGE SCALE GENOMIC DNA]</scope>
    <source>
        <strain evidence="2 3">LI2</strain>
    </source>
</reference>